<organism evidence="6 7">
    <name type="scientific">Limnohabitans planktonicus II-D5</name>
    <dbReference type="NCBI Taxonomy" id="1293045"/>
    <lineage>
        <taxon>Bacteria</taxon>
        <taxon>Pseudomonadati</taxon>
        <taxon>Pseudomonadota</taxon>
        <taxon>Betaproteobacteria</taxon>
        <taxon>Burkholderiales</taxon>
        <taxon>Comamonadaceae</taxon>
        <taxon>Limnohabitans</taxon>
    </lineage>
</organism>
<dbReference type="SMART" id="SM00822">
    <property type="entry name" value="PKS_KR"/>
    <property type="match status" value="1"/>
</dbReference>
<gene>
    <name evidence="6" type="ORF">H663_004415</name>
</gene>
<feature type="domain" description="Ketoreductase" evidence="5">
    <location>
        <begin position="2"/>
        <end position="190"/>
    </location>
</feature>
<evidence type="ECO:0000256" key="3">
    <source>
        <dbReference type="ARBA" id="ARBA00023002"/>
    </source>
</evidence>
<dbReference type="InterPro" id="IPR036291">
    <property type="entry name" value="NAD(P)-bd_dom_sf"/>
</dbReference>
<dbReference type="PANTHER" id="PTHR43391">
    <property type="entry name" value="RETINOL DEHYDROGENASE-RELATED"/>
    <property type="match status" value="1"/>
</dbReference>
<dbReference type="OrthoDB" id="9790266at2"/>
<dbReference type="PROSITE" id="PS00061">
    <property type="entry name" value="ADH_SHORT"/>
    <property type="match status" value="1"/>
</dbReference>
<comment type="similarity">
    <text evidence="1 4">Belongs to the short-chain dehydrogenases/reductases (SDR) family.</text>
</comment>
<accession>A0A2T7UGJ0</accession>
<dbReference type="Gene3D" id="3.40.50.720">
    <property type="entry name" value="NAD(P)-binding Rossmann-like Domain"/>
    <property type="match status" value="1"/>
</dbReference>
<dbReference type="PANTHER" id="PTHR43391:SF14">
    <property type="entry name" value="DEHYDROGENASE_REDUCTASE SDR FAMILY PROTEIN 7-LIKE"/>
    <property type="match status" value="1"/>
</dbReference>
<dbReference type="AlphaFoldDB" id="A0A2T7UGJ0"/>
<dbReference type="InterPro" id="IPR057326">
    <property type="entry name" value="KR_dom"/>
</dbReference>
<dbReference type="PRINTS" id="PR00080">
    <property type="entry name" value="SDRFAMILY"/>
</dbReference>
<reference evidence="6" key="1">
    <citation type="submission" date="2017-04" db="EMBL/GenBank/DDBJ databases">
        <title>Unexpected and diverse lifestyles within the genus Limnohabitans.</title>
        <authorList>
            <person name="Kasalicky V."/>
            <person name="Mehrshad M."/>
            <person name="Andrei S.-A."/>
            <person name="Salcher M."/>
            <person name="Kratochvilova H."/>
            <person name="Simek K."/>
            <person name="Ghai R."/>
        </authorList>
    </citation>
    <scope>NUCLEOTIDE SEQUENCE [LARGE SCALE GENOMIC DNA]</scope>
    <source>
        <strain evidence="6">II-D5</strain>
    </source>
</reference>
<evidence type="ECO:0000313" key="7">
    <source>
        <dbReference type="Proteomes" id="UP000037507"/>
    </source>
</evidence>
<dbReference type="SUPFAM" id="SSF51735">
    <property type="entry name" value="NAD(P)-binding Rossmann-fold domains"/>
    <property type="match status" value="1"/>
</dbReference>
<dbReference type="Pfam" id="PF00106">
    <property type="entry name" value="adh_short"/>
    <property type="match status" value="1"/>
</dbReference>
<dbReference type="InterPro" id="IPR002347">
    <property type="entry name" value="SDR_fam"/>
</dbReference>
<comment type="caution">
    <text evidence="6">The sequence shown here is derived from an EMBL/GenBank/DDBJ whole genome shotgun (WGS) entry which is preliminary data.</text>
</comment>
<dbReference type="InterPro" id="IPR020904">
    <property type="entry name" value="Sc_DH/Rdtase_CS"/>
</dbReference>
<evidence type="ECO:0000256" key="4">
    <source>
        <dbReference type="RuleBase" id="RU000363"/>
    </source>
</evidence>
<dbReference type="RefSeq" id="WP_053171227.1">
    <property type="nucleotide sequence ID" value="NZ_LFYT02000004.1"/>
</dbReference>
<dbReference type="Proteomes" id="UP000037507">
    <property type="component" value="Unassembled WGS sequence"/>
</dbReference>
<keyword evidence="2" id="KW-0521">NADP</keyword>
<proteinExistence type="inferred from homology"/>
<dbReference type="STRING" id="1293045.H663_06895"/>
<evidence type="ECO:0000313" key="6">
    <source>
        <dbReference type="EMBL" id="PVE43728.1"/>
    </source>
</evidence>
<dbReference type="NCBIfam" id="NF004825">
    <property type="entry name" value="PRK06181.1"/>
    <property type="match status" value="1"/>
</dbReference>
<keyword evidence="7" id="KW-1185">Reference proteome</keyword>
<dbReference type="GO" id="GO:0016491">
    <property type="term" value="F:oxidoreductase activity"/>
    <property type="evidence" value="ECO:0007669"/>
    <property type="project" value="UniProtKB-KW"/>
</dbReference>
<dbReference type="PRINTS" id="PR00081">
    <property type="entry name" value="GDHRDH"/>
</dbReference>
<dbReference type="EMBL" id="LFYT02000004">
    <property type="protein sequence ID" value="PVE43728.1"/>
    <property type="molecule type" value="Genomic_DNA"/>
</dbReference>
<keyword evidence="3" id="KW-0560">Oxidoreductase</keyword>
<protein>
    <submittedName>
        <fullName evidence="6">Short chain dehydrogenase</fullName>
    </submittedName>
</protein>
<evidence type="ECO:0000256" key="2">
    <source>
        <dbReference type="ARBA" id="ARBA00022857"/>
    </source>
</evidence>
<evidence type="ECO:0000259" key="5">
    <source>
        <dbReference type="SMART" id="SM00822"/>
    </source>
</evidence>
<sequence length="270" mass="29056">MQVIIITGASEGIGAEMATQLAQTKGAAVALVLAARQVVKLEAVAAACLPHGTQVLCVPTDVSVRADCEALIARTLQHFGRIDTLINNAGVSAHALLQEVQAEHLDWYEDLMRVNLWGTIWCTHAALPHLKASRGRIVAVSSLAGLVGVPGRTAYCTSKFAMNGFMEALRTELQGDGVSVTMAYPGVVDTDIRRRGFNALGQPAGSSGLSEDKAMPVDVCVRKILQGTEQRQRDVLMSPTGYLSRWLKLIAPNWVDRMAWAALKKSDHQS</sequence>
<evidence type="ECO:0000256" key="1">
    <source>
        <dbReference type="ARBA" id="ARBA00006484"/>
    </source>
</evidence>
<name>A0A2T7UGJ0_9BURK</name>